<dbReference type="GeneID" id="28766037"/>
<keyword evidence="2" id="KW-1185">Reference proteome</keyword>
<dbReference type="Proteomes" id="UP000077069">
    <property type="component" value="Unassembled WGS sequence"/>
</dbReference>
<dbReference type="InParanoid" id="A0A177CRX9"/>
<dbReference type="EMBL" id="KV441549">
    <property type="protein sequence ID" value="OAG10283.1"/>
    <property type="molecule type" value="Genomic_DNA"/>
</dbReference>
<evidence type="ECO:0000313" key="1">
    <source>
        <dbReference type="EMBL" id="OAG10283.1"/>
    </source>
</evidence>
<name>A0A177CRX9_9PLEO</name>
<proteinExistence type="predicted"/>
<dbReference type="AlphaFoldDB" id="A0A177CRX9"/>
<accession>A0A177CRX9</accession>
<protein>
    <submittedName>
        <fullName evidence="1">Uncharacterized protein</fullName>
    </submittedName>
</protein>
<reference evidence="1 2" key="1">
    <citation type="submission" date="2016-05" db="EMBL/GenBank/DDBJ databases">
        <title>Comparative analysis of secretome profiles of manganese(II)-oxidizing ascomycete fungi.</title>
        <authorList>
            <consortium name="DOE Joint Genome Institute"/>
            <person name="Zeiner C.A."/>
            <person name="Purvine S.O."/>
            <person name="Zink E.M."/>
            <person name="Wu S."/>
            <person name="Pasa-Tolic L."/>
            <person name="Chaput D.L."/>
            <person name="Haridas S."/>
            <person name="Grigoriev I.V."/>
            <person name="Santelli C.M."/>
            <person name="Hansel C.M."/>
        </authorList>
    </citation>
    <scope>NUCLEOTIDE SEQUENCE [LARGE SCALE GENOMIC DNA]</scope>
    <source>
        <strain evidence="1 2">AP3s5-JAC2a</strain>
    </source>
</reference>
<sequence length="173" mass="17915">MGVRGFSTLPTLGVGTASILFSPRPRPPSNPPSPFWTLLACNIGDGSSGVAEEGSNAGADEGRINGMEDTASVESLIDEICELSEFRTFDTATETLGSAATPDTLGRATLGFGDDGIFETADRRLPPFMTGAADRGLLAAAPVDCLIPGEELGSKPRIADGPTERLASMLKLT</sequence>
<evidence type="ECO:0000313" key="2">
    <source>
        <dbReference type="Proteomes" id="UP000077069"/>
    </source>
</evidence>
<gene>
    <name evidence="1" type="ORF">CC84DRAFT_1213626</name>
</gene>
<organism evidence="1 2">
    <name type="scientific">Paraphaeosphaeria sporulosa</name>
    <dbReference type="NCBI Taxonomy" id="1460663"/>
    <lineage>
        <taxon>Eukaryota</taxon>
        <taxon>Fungi</taxon>
        <taxon>Dikarya</taxon>
        <taxon>Ascomycota</taxon>
        <taxon>Pezizomycotina</taxon>
        <taxon>Dothideomycetes</taxon>
        <taxon>Pleosporomycetidae</taxon>
        <taxon>Pleosporales</taxon>
        <taxon>Massarineae</taxon>
        <taxon>Didymosphaeriaceae</taxon>
        <taxon>Paraphaeosphaeria</taxon>
    </lineage>
</organism>
<dbReference type="RefSeq" id="XP_018040648.1">
    <property type="nucleotide sequence ID" value="XM_018182551.1"/>
</dbReference>